<dbReference type="Pfam" id="PF08031">
    <property type="entry name" value="BBE"/>
    <property type="match status" value="1"/>
</dbReference>
<dbReference type="GO" id="GO:0016491">
    <property type="term" value="F:oxidoreductase activity"/>
    <property type="evidence" value="ECO:0007669"/>
    <property type="project" value="UniProtKB-KW"/>
</dbReference>
<dbReference type="InterPro" id="IPR036318">
    <property type="entry name" value="FAD-bd_PCMH-like_sf"/>
</dbReference>
<feature type="chain" id="PRO_5004833770" description="FAD-binding PCMH-type domain-containing protein" evidence="6">
    <location>
        <begin position="23"/>
        <end position="493"/>
    </location>
</feature>
<dbReference type="InterPro" id="IPR016169">
    <property type="entry name" value="FAD-bd_PCMH_sub2"/>
</dbReference>
<evidence type="ECO:0000256" key="3">
    <source>
        <dbReference type="ARBA" id="ARBA00022630"/>
    </source>
</evidence>
<gene>
    <name evidence="8" type="ORF">PFICI_14534</name>
</gene>
<evidence type="ECO:0000256" key="6">
    <source>
        <dbReference type="SAM" id="SignalP"/>
    </source>
</evidence>
<dbReference type="OrthoDB" id="9996127at2759"/>
<keyword evidence="6" id="KW-0732">Signal</keyword>
<dbReference type="STRING" id="1229662.W3WI72"/>
<feature type="domain" description="FAD-binding PCMH-type" evidence="7">
    <location>
        <begin position="63"/>
        <end position="231"/>
    </location>
</feature>
<evidence type="ECO:0000256" key="5">
    <source>
        <dbReference type="ARBA" id="ARBA00023002"/>
    </source>
</evidence>
<dbReference type="InParanoid" id="W3WI72"/>
<evidence type="ECO:0000313" key="8">
    <source>
        <dbReference type="EMBL" id="ETS73588.1"/>
    </source>
</evidence>
<dbReference type="InterPro" id="IPR012951">
    <property type="entry name" value="BBE"/>
</dbReference>
<reference evidence="9" key="1">
    <citation type="journal article" date="2015" name="BMC Genomics">
        <title>Genomic and transcriptomic analysis of the endophytic fungus Pestalotiopsis fici reveals its lifestyle and high potential for synthesis of natural products.</title>
        <authorList>
            <person name="Wang X."/>
            <person name="Zhang X."/>
            <person name="Liu L."/>
            <person name="Xiang M."/>
            <person name="Wang W."/>
            <person name="Sun X."/>
            <person name="Che Y."/>
            <person name="Guo L."/>
            <person name="Liu G."/>
            <person name="Guo L."/>
            <person name="Wang C."/>
            <person name="Yin W.B."/>
            <person name="Stadler M."/>
            <person name="Zhang X."/>
            <person name="Liu X."/>
        </authorList>
    </citation>
    <scope>NUCLEOTIDE SEQUENCE [LARGE SCALE GENOMIC DNA]</scope>
    <source>
        <strain evidence="9">W106-1 / CGMCC3.15140</strain>
    </source>
</reference>
<keyword evidence="4" id="KW-0274">FAD</keyword>
<proteinExistence type="inferred from homology"/>
<organism evidence="8 9">
    <name type="scientific">Pestalotiopsis fici (strain W106-1 / CGMCC3.15140)</name>
    <dbReference type="NCBI Taxonomy" id="1229662"/>
    <lineage>
        <taxon>Eukaryota</taxon>
        <taxon>Fungi</taxon>
        <taxon>Dikarya</taxon>
        <taxon>Ascomycota</taxon>
        <taxon>Pezizomycotina</taxon>
        <taxon>Sordariomycetes</taxon>
        <taxon>Xylariomycetidae</taxon>
        <taxon>Amphisphaeriales</taxon>
        <taxon>Sporocadaceae</taxon>
        <taxon>Pestalotiopsis</taxon>
    </lineage>
</organism>
<dbReference type="HOGENOM" id="CLU_018354_0_1_1"/>
<dbReference type="RefSeq" id="XP_007841306.1">
    <property type="nucleotide sequence ID" value="XM_007843115.1"/>
</dbReference>
<evidence type="ECO:0000256" key="2">
    <source>
        <dbReference type="ARBA" id="ARBA00005466"/>
    </source>
</evidence>
<dbReference type="GeneID" id="19279547"/>
<dbReference type="KEGG" id="pfy:PFICI_14534"/>
<dbReference type="PANTHER" id="PTHR42973:SF9">
    <property type="entry name" value="FAD-BINDING PCMH-TYPE DOMAIN-CONTAINING PROTEIN-RELATED"/>
    <property type="match status" value="1"/>
</dbReference>
<evidence type="ECO:0000313" key="9">
    <source>
        <dbReference type="Proteomes" id="UP000030651"/>
    </source>
</evidence>
<dbReference type="AlphaFoldDB" id="W3WI72"/>
<dbReference type="Proteomes" id="UP000030651">
    <property type="component" value="Unassembled WGS sequence"/>
</dbReference>
<dbReference type="InterPro" id="IPR016166">
    <property type="entry name" value="FAD-bd_PCMH"/>
</dbReference>
<dbReference type="Pfam" id="PF01565">
    <property type="entry name" value="FAD_binding_4"/>
    <property type="match status" value="1"/>
</dbReference>
<dbReference type="Gene3D" id="3.40.462.20">
    <property type="match status" value="1"/>
</dbReference>
<evidence type="ECO:0000256" key="1">
    <source>
        <dbReference type="ARBA" id="ARBA00001974"/>
    </source>
</evidence>
<dbReference type="EMBL" id="KI912121">
    <property type="protein sequence ID" value="ETS73588.1"/>
    <property type="molecule type" value="Genomic_DNA"/>
</dbReference>
<evidence type="ECO:0000259" key="7">
    <source>
        <dbReference type="PROSITE" id="PS51387"/>
    </source>
</evidence>
<comment type="similarity">
    <text evidence="2">Belongs to the oxygen-dependent FAD-linked oxidoreductase family.</text>
</comment>
<evidence type="ECO:0000256" key="4">
    <source>
        <dbReference type="ARBA" id="ARBA00022827"/>
    </source>
</evidence>
<accession>W3WI72</accession>
<keyword evidence="3" id="KW-0285">Flavoprotein</keyword>
<dbReference type="PANTHER" id="PTHR42973">
    <property type="entry name" value="BINDING OXIDOREDUCTASE, PUTATIVE (AFU_ORTHOLOGUE AFUA_1G17690)-RELATED"/>
    <property type="match status" value="1"/>
</dbReference>
<name>W3WI72_PESFW</name>
<dbReference type="InterPro" id="IPR006094">
    <property type="entry name" value="Oxid_FAD_bind_N"/>
</dbReference>
<sequence>MAMSKTLRMLAGALAMAALSKACDEDKIKAFAADLQTTLSEDARITYPGSEEFTNATFRWSTYGKPTFAVAVDVATEEDVNVANNHSLQFLATSGRHGAIKTLAGLSCGVDINLRQLNKVDIQADGQTAIIQGGISTKGVTDALWDVGKWTVTGICESTSLMGPGLGGGHGWNQGRYGLGADQFVEANLVLGNGSTITVSDESHDDLFWALRGAGHNFGIVTSIKYRIYDVPENNTWLVGQYGYTQDKLEALFGLFNEFTAGGEQPVELRYWATFVHNLSVDPVNAAILLWLVYEGTEEQAAPYISQLEAIGPVTTTYSSTNYPGLGALTGNNIPDNLTSDLHISRFPIGTKSFNLTAHRKAYDIFNNVTITYPALNGSAFLNEGYSVKAVQAIPNESTAYPERFNNLLISANLRNVPDPFLDQVSTDAGLEIRRVLLEGTGSSEMNTYVNYVVGDESLEDWYGHEEWRIERLRSLKAMYDPDHKFSFYAPIE</sequence>
<dbReference type="OMA" id="GICECVG"/>
<keyword evidence="5" id="KW-0560">Oxidoreductase</keyword>
<comment type="cofactor">
    <cofactor evidence="1">
        <name>FAD</name>
        <dbReference type="ChEBI" id="CHEBI:57692"/>
    </cofactor>
</comment>
<feature type="signal peptide" evidence="6">
    <location>
        <begin position="1"/>
        <end position="22"/>
    </location>
</feature>
<dbReference type="PROSITE" id="PS51387">
    <property type="entry name" value="FAD_PCMH"/>
    <property type="match status" value="1"/>
</dbReference>
<protein>
    <recommendedName>
        <fullName evidence="7">FAD-binding PCMH-type domain-containing protein</fullName>
    </recommendedName>
</protein>
<keyword evidence="9" id="KW-1185">Reference proteome</keyword>
<dbReference type="GO" id="GO:0071949">
    <property type="term" value="F:FAD binding"/>
    <property type="evidence" value="ECO:0007669"/>
    <property type="project" value="InterPro"/>
</dbReference>
<dbReference type="Gene3D" id="3.30.465.10">
    <property type="match status" value="1"/>
</dbReference>
<dbReference type="eggNOG" id="ENOG502SJ3M">
    <property type="taxonomic scope" value="Eukaryota"/>
</dbReference>
<dbReference type="SUPFAM" id="SSF56176">
    <property type="entry name" value="FAD-binding/transporter-associated domain-like"/>
    <property type="match status" value="1"/>
</dbReference>
<dbReference type="InterPro" id="IPR050416">
    <property type="entry name" value="FAD-linked_Oxidoreductase"/>
</dbReference>